<dbReference type="Pfam" id="PF01904">
    <property type="entry name" value="DUF72"/>
    <property type="match status" value="1"/>
</dbReference>
<accession>A0A0F5PVK5</accession>
<reference evidence="2 4" key="2">
    <citation type="submission" date="2016-10" db="EMBL/GenBank/DDBJ databases">
        <authorList>
            <person name="de Groot N.N."/>
        </authorList>
    </citation>
    <scope>NUCLEOTIDE SEQUENCE [LARGE SCALE GENOMIC DNA]</scope>
    <source>
        <strain evidence="2 4">CGMCC 1.10210</strain>
    </source>
</reference>
<dbReference type="PATRIC" id="fig|728005.3.peg.755"/>
<dbReference type="EMBL" id="FOMB01000006">
    <property type="protein sequence ID" value="SFC53362.1"/>
    <property type="molecule type" value="Genomic_DNA"/>
</dbReference>
<gene>
    <name evidence="2" type="ORF">SAMN04488059_106147</name>
    <name evidence="1" type="ORF">WH91_12955</name>
</gene>
<dbReference type="InterPro" id="IPR036520">
    <property type="entry name" value="UPF0759_sf"/>
</dbReference>
<dbReference type="Proteomes" id="UP000182258">
    <property type="component" value="Unassembled WGS sequence"/>
</dbReference>
<dbReference type="InterPro" id="IPR002763">
    <property type="entry name" value="DUF72"/>
</dbReference>
<name>A0A0F5PVK5_9HYPH</name>
<dbReference type="Gene3D" id="3.20.20.410">
    <property type="entry name" value="Protein of unknown function UPF0759"/>
    <property type="match status" value="1"/>
</dbReference>
<dbReference type="PANTHER" id="PTHR30348:SF4">
    <property type="entry name" value="DUF72 DOMAIN-CONTAINING PROTEIN"/>
    <property type="match status" value="1"/>
</dbReference>
<evidence type="ECO:0000313" key="1">
    <source>
        <dbReference type="EMBL" id="KKC32722.1"/>
    </source>
</evidence>
<sequence>MSTQGLIRTGTAGWVFEPWRGTFFPEGLVQKKELAYASSRLGSIEINATFRANQKPESFARWAREASHDGFVFSIKGPQLVTHIKRLKNYESELANFFASGPLALGSKLGPFVWQLPPNLSYDRGVLSAFLSMLPKTTADYVTQAGKADERLKSTPFLDITGVGPIRHAIEMRNASFDDPEVNALLAEHNVARVIADTAENPARELTADFAYCRLQGPARGDAQGYGADDIADWANITNAWADAGKDVFAYFVHEDKLHAPASAIALRQATGIALPSD</sequence>
<dbReference type="STRING" id="728005.SAMN04488059_106147"/>
<dbReference type="SUPFAM" id="SSF117396">
    <property type="entry name" value="TM1631-like"/>
    <property type="match status" value="1"/>
</dbReference>
<dbReference type="PANTHER" id="PTHR30348">
    <property type="entry name" value="UNCHARACTERIZED PROTEIN YECE"/>
    <property type="match status" value="1"/>
</dbReference>
<dbReference type="AlphaFoldDB" id="A0A0F5PVK5"/>
<evidence type="ECO:0000313" key="3">
    <source>
        <dbReference type="Proteomes" id="UP000033519"/>
    </source>
</evidence>
<keyword evidence="3" id="KW-1185">Reference proteome</keyword>
<evidence type="ECO:0000313" key="2">
    <source>
        <dbReference type="EMBL" id="SFC53362.1"/>
    </source>
</evidence>
<dbReference type="Proteomes" id="UP000033519">
    <property type="component" value="Unassembled WGS sequence"/>
</dbReference>
<evidence type="ECO:0000313" key="4">
    <source>
        <dbReference type="Proteomes" id="UP000182258"/>
    </source>
</evidence>
<protein>
    <submittedName>
        <fullName evidence="2">Uncharacterized conserved protein YecE, DUF72 family</fullName>
    </submittedName>
</protein>
<organism evidence="2 4">
    <name type="scientific">Devosia psychrophila</name>
    <dbReference type="NCBI Taxonomy" id="728005"/>
    <lineage>
        <taxon>Bacteria</taxon>
        <taxon>Pseudomonadati</taxon>
        <taxon>Pseudomonadota</taxon>
        <taxon>Alphaproteobacteria</taxon>
        <taxon>Hyphomicrobiales</taxon>
        <taxon>Devosiaceae</taxon>
        <taxon>Devosia</taxon>
    </lineage>
</organism>
<dbReference type="OrthoDB" id="9780310at2"/>
<reference evidence="1 3" key="1">
    <citation type="submission" date="2015-03" db="EMBL/GenBank/DDBJ databases">
        <authorList>
            <person name="Lepp D."/>
            <person name="Hassan Y.I."/>
            <person name="Li X.-Z."/>
            <person name="Zhou T."/>
        </authorList>
    </citation>
    <scope>NUCLEOTIDE SEQUENCE [LARGE SCALE GENOMIC DNA]</scope>
    <source>
        <strain evidence="1 3">Cr7-05</strain>
    </source>
</reference>
<dbReference type="EMBL" id="LAPV01000129">
    <property type="protein sequence ID" value="KKC32722.1"/>
    <property type="molecule type" value="Genomic_DNA"/>
</dbReference>
<proteinExistence type="predicted"/>
<dbReference type="RefSeq" id="WP_046171414.1">
    <property type="nucleotide sequence ID" value="NZ_FOMB01000006.1"/>
</dbReference>